<dbReference type="OrthoDB" id="9789012at2"/>
<dbReference type="InterPro" id="IPR037523">
    <property type="entry name" value="VOC_core"/>
</dbReference>
<dbReference type="SUPFAM" id="SSF54593">
    <property type="entry name" value="Glyoxalase/Bleomycin resistance protein/Dihydroxybiphenyl dioxygenase"/>
    <property type="match status" value="1"/>
</dbReference>
<evidence type="ECO:0000313" key="3">
    <source>
        <dbReference type="Proteomes" id="UP000052258"/>
    </source>
</evidence>
<dbReference type="AlphaFoldDB" id="A0A0J8G9B0"/>
<accession>A0A0J8G9B0</accession>
<comment type="caution">
    <text evidence="2">The sequence shown here is derived from an EMBL/GenBank/DDBJ whole genome shotgun (WGS) entry which is preliminary data.</text>
</comment>
<dbReference type="PANTHER" id="PTHR36113">
    <property type="entry name" value="LYASE, PUTATIVE-RELATED-RELATED"/>
    <property type="match status" value="1"/>
</dbReference>
<dbReference type="EMBL" id="AZHO01000020">
    <property type="protein sequence ID" value="KMT59312.1"/>
    <property type="molecule type" value="Genomic_DNA"/>
</dbReference>
<gene>
    <name evidence="2" type="ORF">X560_1640</name>
</gene>
<feature type="domain" description="VOC" evidence="1">
    <location>
        <begin position="2"/>
        <end position="126"/>
    </location>
</feature>
<protein>
    <submittedName>
        <fullName evidence="2">Glyoxalase family protein</fullName>
    </submittedName>
</protein>
<dbReference type="InterPro" id="IPR051332">
    <property type="entry name" value="Fosfomycin_Res_Enzymes"/>
</dbReference>
<dbReference type="InterPro" id="IPR004360">
    <property type="entry name" value="Glyas_Fos-R_dOase_dom"/>
</dbReference>
<reference evidence="2 3" key="1">
    <citation type="journal article" date="2015" name="Genome Biol. Evol.">
        <title>Comparative Genomics of Listeria Sensu Lato: Genus-Wide Differences in Evolutionary Dynamics and the Progressive Gain of Complex, Potentially Pathogenicity-Related Traits through Lateral Gene Transfer.</title>
        <authorList>
            <person name="Chiara M."/>
            <person name="Caruso M."/>
            <person name="D'Erchia A.M."/>
            <person name="Manzari C."/>
            <person name="Fraccalvieri R."/>
            <person name="Goffredo E."/>
            <person name="Latorre L."/>
            <person name="Miccolupo A."/>
            <person name="Padalino I."/>
            <person name="Santagada G."/>
            <person name="Chiocco D."/>
            <person name="Pesole G."/>
            <person name="Horner D.S."/>
            <person name="Parisi A."/>
        </authorList>
    </citation>
    <scope>NUCLEOTIDE SEQUENCE [LARGE SCALE GENOMIC DNA]</scope>
    <source>
        <strain evidence="2 3">1991</strain>
    </source>
</reference>
<evidence type="ECO:0000259" key="1">
    <source>
        <dbReference type="PROSITE" id="PS51819"/>
    </source>
</evidence>
<dbReference type="PROSITE" id="PS51819">
    <property type="entry name" value="VOC"/>
    <property type="match status" value="1"/>
</dbReference>
<dbReference type="Pfam" id="PF00903">
    <property type="entry name" value="Glyoxalase"/>
    <property type="match status" value="1"/>
</dbReference>
<dbReference type="Proteomes" id="UP000052258">
    <property type="component" value="Unassembled WGS sequence"/>
</dbReference>
<dbReference type="PANTHER" id="PTHR36113:SF1">
    <property type="entry name" value="GLYOXALASE_BLEOMYCIN RESISTANCE PROTEIN_DIOXYGENASE"/>
    <property type="match status" value="1"/>
</dbReference>
<keyword evidence="3" id="KW-1185">Reference proteome</keyword>
<name>A0A0J8G9B0_9LIST</name>
<evidence type="ECO:0000313" key="2">
    <source>
        <dbReference type="EMBL" id="KMT59312.1"/>
    </source>
</evidence>
<dbReference type="PATRIC" id="fig|1430899.3.peg.1675"/>
<dbReference type="InterPro" id="IPR029068">
    <property type="entry name" value="Glyas_Bleomycin-R_OHBP_Dase"/>
</dbReference>
<proteinExistence type="predicted"/>
<dbReference type="Gene3D" id="3.10.180.10">
    <property type="entry name" value="2,3-Dihydroxybiphenyl 1,2-Dioxygenase, domain 1"/>
    <property type="match status" value="1"/>
</dbReference>
<sequence>MRIEHIAIWAKDLEKMRQFYEDYFDASASEKYVNEKKGFASYFLTMNSECRIELMTRTDIFSRTQGEQFGYAHIAISLGSKEKVDQFTEIFRNDHFEIIGEPRITGDGYYESVILDPEGNRIELTI</sequence>
<organism evidence="2 3">
    <name type="scientific">Listeria fleischmannii 1991</name>
    <dbReference type="NCBI Taxonomy" id="1430899"/>
    <lineage>
        <taxon>Bacteria</taxon>
        <taxon>Bacillati</taxon>
        <taxon>Bacillota</taxon>
        <taxon>Bacilli</taxon>
        <taxon>Bacillales</taxon>
        <taxon>Listeriaceae</taxon>
        <taxon>Listeria</taxon>
    </lineage>
</organism>
<dbReference type="RefSeq" id="WP_007471812.1">
    <property type="nucleotide sequence ID" value="NZ_KQ130616.1"/>
</dbReference>